<sequence>MNRVRTCRLGINDIHGWGKPRSCSLPQHTHYGIMKWLRTIIVLAHIAQALAAVTPADDVDASALQAEPKAALLFGRDLS</sequence>
<proteinExistence type="predicted"/>
<accession>A0ACD3AZ86</accession>
<name>A0ACD3AZ86_9AGAR</name>
<keyword evidence="2" id="KW-1185">Reference proteome</keyword>
<evidence type="ECO:0000313" key="2">
    <source>
        <dbReference type="Proteomes" id="UP000308600"/>
    </source>
</evidence>
<reference evidence="1 2" key="1">
    <citation type="journal article" date="2019" name="Nat. Ecol. Evol.">
        <title>Megaphylogeny resolves global patterns of mushroom evolution.</title>
        <authorList>
            <person name="Varga T."/>
            <person name="Krizsan K."/>
            <person name="Foldi C."/>
            <person name="Dima B."/>
            <person name="Sanchez-Garcia M."/>
            <person name="Sanchez-Ramirez S."/>
            <person name="Szollosi G.J."/>
            <person name="Szarkandi J.G."/>
            <person name="Papp V."/>
            <person name="Albert L."/>
            <person name="Andreopoulos W."/>
            <person name="Angelini C."/>
            <person name="Antonin V."/>
            <person name="Barry K.W."/>
            <person name="Bougher N.L."/>
            <person name="Buchanan P."/>
            <person name="Buyck B."/>
            <person name="Bense V."/>
            <person name="Catcheside P."/>
            <person name="Chovatia M."/>
            <person name="Cooper J."/>
            <person name="Damon W."/>
            <person name="Desjardin D."/>
            <person name="Finy P."/>
            <person name="Geml J."/>
            <person name="Haridas S."/>
            <person name="Hughes K."/>
            <person name="Justo A."/>
            <person name="Karasinski D."/>
            <person name="Kautmanova I."/>
            <person name="Kiss B."/>
            <person name="Kocsube S."/>
            <person name="Kotiranta H."/>
            <person name="LaButti K.M."/>
            <person name="Lechner B.E."/>
            <person name="Liimatainen K."/>
            <person name="Lipzen A."/>
            <person name="Lukacs Z."/>
            <person name="Mihaltcheva S."/>
            <person name="Morgado L.N."/>
            <person name="Niskanen T."/>
            <person name="Noordeloos M.E."/>
            <person name="Ohm R.A."/>
            <person name="Ortiz-Santana B."/>
            <person name="Ovrebo C."/>
            <person name="Racz N."/>
            <person name="Riley R."/>
            <person name="Savchenko A."/>
            <person name="Shiryaev A."/>
            <person name="Soop K."/>
            <person name="Spirin V."/>
            <person name="Szebenyi C."/>
            <person name="Tomsovsky M."/>
            <person name="Tulloss R.E."/>
            <person name="Uehling J."/>
            <person name="Grigoriev I.V."/>
            <person name="Vagvolgyi C."/>
            <person name="Papp T."/>
            <person name="Martin F.M."/>
            <person name="Miettinen O."/>
            <person name="Hibbett D.S."/>
            <person name="Nagy L.G."/>
        </authorList>
    </citation>
    <scope>NUCLEOTIDE SEQUENCE [LARGE SCALE GENOMIC DNA]</scope>
    <source>
        <strain evidence="1 2">NL-1719</strain>
    </source>
</reference>
<dbReference type="Proteomes" id="UP000308600">
    <property type="component" value="Unassembled WGS sequence"/>
</dbReference>
<protein>
    <submittedName>
        <fullName evidence="1">Uncharacterized protein</fullName>
    </submittedName>
</protein>
<gene>
    <name evidence="1" type="ORF">BDN72DRAFT_958334</name>
</gene>
<evidence type="ECO:0000313" key="1">
    <source>
        <dbReference type="EMBL" id="TFK71055.1"/>
    </source>
</evidence>
<organism evidence="1 2">
    <name type="scientific">Pluteus cervinus</name>
    <dbReference type="NCBI Taxonomy" id="181527"/>
    <lineage>
        <taxon>Eukaryota</taxon>
        <taxon>Fungi</taxon>
        <taxon>Dikarya</taxon>
        <taxon>Basidiomycota</taxon>
        <taxon>Agaricomycotina</taxon>
        <taxon>Agaricomycetes</taxon>
        <taxon>Agaricomycetidae</taxon>
        <taxon>Agaricales</taxon>
        <taxon>Pluteineae</taxon>
        <taxon>Pluteaceae</taxon>
        <taxon>Pluteus</taxon>
    </lineage>
</organism>
<dbReference type="EMBL" id="ML208303">
    <property type="protein sequence ID" value="TFK71055.1"/>
    <property type="molecule type" value="Genomic_DNA"/>
</dbReference>